<dbReference type="InterPro" id="IPR011050">
    <property type="entry name" value="Pectin_lyase_fold/virulence"/>
</dbReference>
<name>A0A3A1TUI6_9MICO</name>
<feature type="domain" description="Right handed beta helix" evidence="3">
    <location>
        <begin position="234"/>
        <end position="381"/>
    </location>
</feature>
<accession>A0A3A1TUI6</accession>
<comment type="caution">
    <text evidence="4">The sequence shown here is derived from an EMBL/GenBank/DDBJ whole genome shotgun (WGS) entry which is preliminary data.</text>
</comment>
<dbReference type="EMBL" id="QXTG01000003">
    <property type="protein sequence ID" value="RIX26594.1"/>
    <property type="molecule type" value="Genomic_DNA"/>
</dbReference>
<sequence>MTLRHALIAATSVALIGAVLIPTAAEAAPTKYYVDCSAKTAGTGSVAHPWNRLAQVNDHGDFSPGDTISLRRGTTCHGRLHPAGSGTAGAPITLGAYGPKKAKPTVAGGGTPNYTGAVQLRNQPYWTIQDLRITNTRGGRSTQVYRSGVSVWNQDGGEIRGVVIQRLDVQDVASAPNEKAGSSREWGGITVSSGGVIGDSFPGLVIRDNRVDRVGRSGIAVMNWEFPTTFNQGVRVTGNRVSWARGDGIVVFGAQHSRIDHNVVAHAADEWPCPLCDPINPLTANAGIWPARSSHIRIDHNEVYGTHWLGGDGEAFDSDQDTHDIVFEYNYAHDNTGGGILFCGSRSVTVRFNIFENNDKGAFNFIGNVPADVTSIYNNTIYAKKNLKQTKVIRAFNVDKGPEGGTVSFKNNVYYNYSTYHGGWWQWNTSKVTTAANTIIGVHGQGRPHDKRTSRKDPHLRKPGSGGIGVGTLDGYRLKKGKKAQHGVAIPAGVTRDFFGKRIDPKHPPRGAVG</sequence>
<dbReference type="Pfam" id="PF13229">
    <property type="entry name" value="Beta_helix"/>
    <property type="match status" value="1"/>
</dbReference>
<dbReference type="Gene3D" id="2.160.20.10">
    <property type="entry name" value="Single-stranded right-handed beta-helix, Pectin lyase-like"/>
    <property type="match status" value="1"/>
</dbReference>
<dbReference type="Proteomes" id="UP000265742">
    <property type="component" value="Unassembled WGS sequence"/>
</dbReference>
<dbReference type="RefSeq" id="WP_119483670.1">
    <property type="nucleotide sequence ID" value="NZ_QXTG01000003.1"/>
</dbReference>
<feature type="chain" id="PRO_5017193767" evidence="2">
    <location>
        <begin position="28"/>
        <end position="514"/>
    </location>
</feature>
<evidence type="ECO:0000256" key="1">
    <source>
        <dbReference type="SAM" id="MobiDB-lite"/>
    </source>
</evidence>
<dbReference type="OrthoDB" id="3333873at2"/>
<dbReference type="SUPFAM" id="SSF51126">
    <property type="entry name" value="Pectin lyase-like"/>
    <property type="match status" value="1"/>
</dbReference>
<evidence type="ECO:0000313" key="5">
    <source>
        <dbReference type="Proteomes" id="UP000265742"/>
    </source>
</evidence>
<dbReference type="AlphaFoldDB" id="A0A3A1TUI6"/>
<feature type="region of interest" description="Disordered" evidence="1">
    <location>
        <begin position="442"/>
        <end position="472"/>
    </location>
</feature>
<proteinExistence type="predicted"/>
<gene>
    <name evidence="4" type="ORF">D1781_16895</name>
</gene>
<dbReference type="SMART" id="SM00710">
    <property type="entry name" value="PbH1"/>
    <property type="match status" value="8"/>
</dbReference>
<evidence type="ECO:0000313" key="4">
    <source>
        <dbReference type="EMBL" id="RIX26594.1"/>
    </source>
</evidence>
<dbReference type="InterPro" id="IPR039448">
    <property type="entry name" value="Beta_helix"/>
</dbReference>
<protein>
    <submittedName>
        <fullName evidence="4">Right-handed parallel beta-helix repeat-containing protein</fullName>
    </submittedName>
</protein>
<evidence type="ECO:0000259" key="3">
    <source>
        <dbReference type="Pfam" id="PF13229"/>
    </source>
</evidence>
<dbReference type="InterPro" id="IPR006626">
    <property type="entry name" value="PbH1"/>
</dbReference>
<evidence type="ECO:0000256" key="2">
    <source>
        <dbReference type="SAM" id="SignalP"/>
    </source>
</evidence>
<reference evidence="5" key="1">
    <citation type="submission" date="2018-09" db="EMBL/GenBank/DDBJ databases">
        <authorList>
            <person name="Kim I."/>
        </authorList>
    </citation>
    <scope>NUCLEOTIDE SEQUENCE [LARGE SCALE GENOMIC DNA]</scope>
    <source>
        <strain evidence="5">DD4a</strain>
    </source>
</reference>
<feature type="signal peptide" evidence="2">
    <location>
        <begin position="1"/>
        <end position="27"/>
    </location>
</feature>
<keyword evidence="5" id="KW-1185">Reference proteome</keyword>
<dbReference type="InterPro" id="IPR012334">
    <property type="entry name" value="Pectin_lyas_fold"/>
</dbReference>
<feature type="compositionally biased region" description="Basic residues" evidence="1">
    <location>
        <begin position="449"/>
        <end position="462"/>
    </location>
</feature>
<organism evidence="4 5">
    <name type="scientific">Amnibacterium setariae</name>
    <dbReference type="NCBI Taxonomy" id="2306585"/>
    <lineage>
        <taxon>Bacteria</taxon>
        <taxon>Bacillati</taxon>
        <taxon>Actinomycetota</taxon>
        <taxon>Actinomycetes</taxon>
        <taxon>Micrococcales</taxon>
        <taxon>Microbacteriaceae</taxon>
        <taxon>Amnibacterium</taxon>
    </lineage>
</organism>
<keyword evidence="2" id="KW-0732">Signal</keyword>